<comment type="caution">
    <text evidence="1">The sequence shown here is derived from an EMBL/GenBank/DDBJ whole genome shotgun (WGS) entry which is preliminary data.</text>
</comment>
<reference evidence="1 2" key="1">
    <citation type="journal article" date="2017" name="Gigascience">
        <title>Genome sequence of the small brown planthopper, Laodelphax striatellus.</title>
        <authorList>
            <person name="Zhu J."/>
            <person name="Jiang F."/>
            <person name="Wang X."/>
            <person name="Yang P."/>
            <person name="Bao Y."/>
            <person name="Zhao W."/>
            <person name="Wang W."/>
            <person name="Lu H."/>
            <person name="Wang Q."/>
            <person name="Cui N."/>
            <person name="Li J."/>
            <person name="Chen X."/>
            <person name="Luo L."/>
            <person name="Yu J."/>
            <person name="Kang L."/>
            <person name="Cui F."/>
        </authorList>
    </citation>
    <scope>NUCLEOTIDE SEQUENCE [LARGE SCALE GENOMIC DNA]</scope>
    <source>
        <strain evidence="1">Lst14</strain>
    </source>
</reference>
<keyword evidence="2" id="KW-1185">Reference proteome</keyword>
<organism evidence="1 2">
    <name type="scientific">Laodelphax striatellus</name>
    <name type="common">Small brown planthopper</name>
    <name type="synonym">Delphax striatella</name>
    <dbReference type="NCBI Taxonomy" id="195883"/>
    <lineage>
        <taxon>Eukaryota</taxon>
        <taxon>Metazoa</taxon>
        <taxon>Ecdysozoa</taxon>
        <taxon>Arthropoda</taxon>
        <taxon>Hexapoda</taxon>
        <taxon>Insecta</taxon>
        <taxon>Pterygota</taxon>
        <taxon>Neoptera</taxon>
        <taxon>Paraneoptera</taxon>
        <taxon>Hemiptera</taxon>
        <taxon>Auchenorrhyncha</taxon>
        <taxon>Fulgoroidea</taxon>
        <taxon>Delphacidae</taxon>
        <taxon>Criomorphinae</taxon>
        <taxon>Laodelphax</taxon>
    </lineage>
</organism>
<evidence type="ECO:0000313" key="1">
    <source>
        <dbReference type="EMBL" id="RZF32929.1"/>
    </source>
</evidence>
<name>A0A482WHB5_LAOST</name>
<dbReference type="Proteomes" id="UP000291343">
    <property type="component" value="Unassembled WGS sequence"/>
</dbReference>
<dbReference type="AlphaFoldDB" id="A0A482WHB5"/>
<accession>A0A482WHB5</accession>
<protein>
    <submittedName>
        <fullName evidence="1">Uncharacterized protein</fullName>
    </submittedName>
</protein>
<dbReference type="InParanoid" id="A0A482WHB5"/>
<gene>
    <name evidence="1" type="ORF">LSTR_LSTR014981</name>
</gene>
<sequence length="68" mass="7539">MSVPMTGWAVRETPPPRCITVTLELAHQLTAAEGALKLTCEELARLRLQLVRCLQLLRRAVTATLTII</sequence>
<evidence type="ECO:0000313" key="2">
    <source>
        <dbReference type="Proteomes" id="UP000291343"/>
    </source>
</evidence>
<dbReference type="EMBL" id="QKKF02035566">
    <property type="protein sequence ID" value="RZF32929.1"/>
    <property type="molecule type" value="Genomic_DNA"/>
</dbReference>
<proteinExistence type="predicted"/>